<keyword evidence="4" id="KW-0574">Periplasm</keyword>
<evidence type="ECO:0000313" key="9">
    <source>
        <dbReference type="Proteomes" id="UP000677515"/>
    </source>
</evidence>
<dbReference type="EMBL" id="AP024329">
    <property type="protein sequence ID" value="BCQ36761.1"/>
    <property type="molecule type" value="Genomic_DNA"/>
</dbReference>
<dbReference type="PANTHER" id="PTHR30251">
    <property type="entry name" value="PILUS ASSEMBLY CHAPERONE"/>
    <property type="match status" value="1"/>
</dbReference>
<evidence type="ECO:0000256" key="2">
    <source>
        <dbReference type="ARBA" id="ARBA00007399"/>
    </source>
</evidence>
<gene>
    <name evidence="8" type="ORF">ERHA53_41040</name>
</gene>
<reference evidence="8 9" key="1">
    <citation type="submission" date="2021-01" db="EMBL/GenBank/DDBJ databases">
        <title>Complete genome sequence of Erwinia rhapontici MAFF 311153.</title>
        <authorList>
            <person name="Morohoshi T."/>
            <person name="Someya N."/>
        </authorList>
    </citation>
    <scope>NUCLEOTIDE SEQUENCE [LARGE SCALE GENOMIC DNA]</scope>
    <source>
        <strain evidence="8 9">MAFF 311153</strain>
    </source>
</reference>
<keyword evidence="9" id="KW-1185">Reference proteome</keyword>
<evidence type="ECO:0000256" key="6">
    <source>
        <dbReference type="SAM" id="SignalP"/>
    </source>
</evidence>
<evidence type="ECO:0000256" key="3">
    <source>
        <dbReference type="ARBA" id="ARBA00022729"/>
    </source>
</evidence>
<dbReference type="InterPro" id="IPR036316">
    <property type="entry name" value="Pili_assmbl_chap_C_dom_sf"/>
</dbReference>
<name>A0ABN6DPZ4_ERWRD</name>
<evidence type="ECO:0000313" key="8">
    <source>
        <dbReference type="EMBL" id="BCQ36761.1"/>
    </source>
</evidence>
<feature type="domain" description="Pili assembly chaperone N-terminal" evidence="7">
    <location>
        <begin position="25"/>
        <end position="137"/>
    </location>
</feature>
<dbReference type="InterPro" id="IPR016147">
    <property type="entry name" value="Pili_assmbl_chaperone_N"/>
</dbReference>
<dbReference type="Gene3D" id="2.60.40.10">
    <property type="entry name" value="Immunoglobulins"/>
    <property type="match status" value="2"/>
</dbReference>
<evidence type="ECO:0000256" key="4">
    <source>
        <dbReference type="ARBA" id="ARBA00022764"/>
    </source>
</evidence>
<dbReference type="InterPro" id="IPR008962">
    <property type="entry name" value="PapD-like_sf"/>
</dbReference>
<dbReference type="SUPFAM" id="SSF49354">
    <property type="entry name" value="PapD-like"/>
    <property type="match status" value="1"/>
</dbReference>
<dbReference type="InterPro" id="IPR050643">
    <property type="entry name" value="Periplasmic_pilus_chap"/>
</dbReference>
<feature type="chain" id="PRO_5046259249" description="Pili assembly chaperone N-terminal domain-containing protein" evidence="6">
    <location>
        <begin position="24"/>
        <end position="233"/>
    </location>
</feature>
<organism evidence="8 9">
    <name type="scientific">Erwinia rhapontici</name>
    <name type="common">Pectobacterium rhapontici</name>
    <dbReference type="NCBI Taxonomy" id="55212"/>
    <lineage>
        <taxon>Bacteria</taxon>
        <taxon>Pseudomonadati</taxon>
        <taxon>Pseudomonadota</taxon>
        <taxon>Gammaproteobacteria</taxon>
        <taxon>Enterobacterales</taxon>
        <taxon>Erwiniaceae</taxon>
        <taxon>Erwinia</taxon>
    </lineage>
</organism>
<feature type="signal peptide" evidence="6">
    <location>
        <begin position="1"/>
        <end position="23"/>
    </location>
</feature>
<dbReference type="NCBIfam" id="NF007392">
    <property type="entry name" value="PRK09918.1"/>
    <property type="match status" value="1"/>
</dbReference>
<sequence length="233" mass="25683">MLIKLFRLCLSIFSLVVIFPSCAVMQPKTSLVLIQEGAGGGSINVTNTDDKDALLYVKVIDLPDDKFPQLIVTQPVMRVAAGQTQRVRFVLTSDRPLTTEHIKRVTFEGIPLTTGESNSVNISVRQNLPVIIHPDGLAKNNAPWKNLQWRVKQEKLTIHNPGAWVVRLAPSFLLMPVNTKVALDKSYILPGETLSVAFSDKQALAKATNVRIDTVSQYGYEVGNVELPISHGD</sequence>
<evidence type="ECO:0000259" key="7">
    <source>
        <dbReference type="Pfam" id="PF00345"/>
    </source>
</evidence>
<dbReference type="PANTHER" id="PTHR30251:SF3">
    <property type="entry name" value="FIMBRIAL CHAPARONE PROTEIN"/>
    <property type="match status" value="1"/>
</dbReference>
<comment type="subcellular location">
    <subcellularLocation>
        <location evidence="1">Periplasm</location>
    </subcellularLocation>
</comment>
<accession>A0ABN6DPZ4</accession>
<dbReference type="SUPFAM" id="SSF49584">
    <property type="entry name" value="Periplasmic chaperone C-domain"/>
    <property type="match status" value="1"/>
</dbReference>
<comment type="similarity">
    <text evidence="2">Belongs to the periplasmic pilus chaperone family.</text>
</comment>
<protein>
    <recommendedName>
        <fullName evidence="7">Pili assembly chaperone N-terminal domain-containing protein</fullName>
    </recommendedName>
</protein>
<evidence type="ECO:0000256" key="1">
    <source>
        <dbReference type="ARBA" id="ARBA00004418"/>
    </source>
</evidence>
<proteinExistence type="inferred from homology"/>
<keyword evidence="5" id="KW-0143">Chaperone</keyword>
<dbReference type="RefSeq" id="WP_159336807.1">
    <property type="nucleotide sequence ID" value="NZ_AP024331.1"/>
</dbReference>
<dbReference type="Pfam" id="PF00345">
    <property type="entry name" value="PapD_N"/>
    <property type="match status" value="1"/>
</dbReference>
<keyword evidence="3 6" id="KW-0732">Signal</keyword>
<dbReference type="Proteomes" id="UP000677515">
    <property type="component" value="Chromosome"/>
</dbReference>
<dbReference type="InterPro" id="IPR013783">
    <property type="entry name" value="Ig-like_fold"/>
</dbReference>
<evidence type="ECO:0000256" key="5">
    <source>
        <dbReference type="ARBA" id="ARBA00023186"/>
    </source>
</evidence>